<dbReference type="Pfam" id="PF04023">
    <property type="entry name" value="FeoA"/>
    <property type="match status" value="1"/>
</dbReference>
<name>A0A1T1AVX0_RHOFE</name>
<dbReference type="SMART" id="SM00899">
    <property type="entry name" value="FeoA"/>
    <property type="match status" value="1"/>
</dbReference>
<dbReference type="InterPro" id="IPR008988">
    <property type="entry name" value="Transcriptional_repressor_C"/>
</dbReference>
<dbReference type="OrthoDB" id="559009at2"/>
<dbReference type="PANTHER" id="PTHR42954">
    <property type="entry name" value="FE(2+) TRANSPORT PROTEIN A"/>
    <property type="match status" value="1"/>
</dbReference>
<evidence type="ECO:0000313" key="4">
    <source>
        <dbReference type="Proteomes" id="UP000190750"/>
    </source>
</evidence>
<sequence length="77" mass="8215">MTSLSDLQVGDTARILGYGEGGASYRRKLLSMGITPGVSISLTRLAPLGDPVEIRLRGFALSLRKDEAKALLVEKLA</sequence>
<dbReference type="PANTHER" id="PTHR42954:SF2">
    <property type="entry name" value="FE(2+) TRANSPORT PROTEIN A"/>
    <property type="match status" value="1"/>
</dbReference>
<accession>A0A1T1AVX0</accession>
<evidence type="ECO:0000313" key="3">
    <source>
        <dbReference type="EMBL" id="OOV08259.1"/>
    </source>
</evidence>
<reference evidence="3 4" key="1">
    <citation type="submission" date="2017-01" db="EMBL/GenBank/DDBJ databases">
        <title>Genome sequencing of Rhodoferax fermentans JCM 7819.</title>
        <authorList>
            <person name="Kim Y.J."/>
            <person name="Farh M.E.-A."/>
            <person name="Yang D.-C."/>
        </authorList>
    </citation>
    <scope>NUCLEOTIDE SEQUENCE [LARGE SCALE GENOMIC DNA]</scope>
    <source>
        <strain evidence="3 4">JCM 7819</strain>
    </source>
</reference>
<dbReference type="EMBL" id="MTJN01000002">
    <property type="protein sequence ID" value="OOV08259.1"/>
    <property type="molecule type" value="Genomic_DNA"/>
</dbReference>
<gene>
    <name evidence="3" type="ORF">RF819_17440</name>
</gene>
<evidence type="ECO:0000259" key="2">
    <source>
        <dbReference type="SMART" id="SM00899"/>
    </source>
</evidence>
<dbReference type="STRING" id="28066.RF819_17440"/>
<dbReference type="RefSeq" id="WP_078366134.1">
    <property type="nucleotide sequence ID" value="NZ_MTJN01000002.1"/>
</dbReference>
<dbReference type="Gene3D" id="2.30.30.90">
    <property type="match status" value="1"/>
</dbReference>
<evidence type="ECO:0000256" key="1">
    <source>
        <dbReference type="ARBA" id="ARBA00023004"/>
    </source>
</evidence>
<dbReference type="InterPro" id="IPR038157">
    <property type="entry name" value="FeoA_core_dom"/>
</dbReference>
<dbReference type="InterPro" id="IPR007167">
    <property type="entry name" value="Fe-transptr_FeoA-like"/>
</dbReference>
<organism evidence="3 4">
    <name type="scientific">Rhodoferax fermentans</name>
    <dbReference type="NCBI Taxonomy" id="28066"/>
    <lineage>
        <taxon>Bacteria</taxon>
        <taxon>Pseudomonadati</taxon>
        <taxon>Pseudomonadota</taxon>
        <taxon>Betaproteobacteria</taxon>
        <taxon>Burkholderiales</taxon>
        <taxon>Comamonadaceae</taxon>
        <taxon>Rhodoferax</taxon>
    </lineage>
</organism>
<dbReference type="InterPro" id="IPR052713">
    <property type="entry name" value="FeoA"/>
</dbReference>
<proteinExistence type="predicted"/>
<comment type="caution">
    <text evidence="3">The sequence shown here is derived from an EMBL/GenBank/DDBJ whole genome shotgun (WGS) entry which is preliminary data.</text>
</comment>
<protein>
    <submittedName>
        <fullName evidence="3">Ferrous iron transport protein A</fullName>
    </submittedName>
</protein>
<dbReference type="Proteomes" id="UP000190750">
    <property type="component" value="Unassembled WGS sequence"/>
</dbReference>
<dbReference type="SUPFAM" id="SSF50037">
    <property type="entry name" value="C-terminal domain of transcriptional repressors"/>
    <property type="match status" value="1"/>
</dbReference>
<keyword evidence="4" id="KW-1185">Reference proteome</keyword>
<dbReference type="AlphaFoldDB" id="A0A1T1AVX0"/>
<dbReference type="GO" id="GO:0046914">
    <property type="term" value="F:transition metal ion binding"/>
    <property type="evidence" value="ECO:0007669"/>
    <property type="project" value="InterPro"/>
</dbReference>
<keyword evidence="1" id="KW-0408">Iron</keyword>
<feature type="domain" description="Ferrous iron transporter FeoA-like" evidence="2">
    <location>
        <begin position="2"/>
        <end position="75"/>
    </location>
</feature>